<evidence type="ECO:0000313" key="3">
    <source>
        <dbReference type="Proteomes" id="UP000234560"/>
    </source>
</evidence>
<gene>
    <name evidence="2" type="ORF">CYJ47_10550</name>
</gene>
<organism evidence="2 3">
    <name type="scientific">Corynebacterium pyruviciproducens</name>
    <dbReference type="NCBI Taxonomy" id="598660"/>
    <lineage>
        <taxon>Bacteria</taxon>
        <taxon>Bacillati</taxon>
        <taxon>Actinomycetota</taxon>
        <taxon>Actinomycetes</taxon>
        <taxon>Mycobacteriales</taxon>
        <taxon>Corynebacteriaceae</taxon>
        <taxon>Corynebacterium</taxon>
    </lineage>
</organism>
<evidence type="ECO:0000313" key="2">
    <source>
        <dbReference type="EMBL" id="WOT01697.1"/>
    </source>
</evidence>
<protein>
    <submittedName>
        <fullName evidence="2">Uncharacterized protein</fullName>
    </submittedName>
</protein>
<evidence type="ECO:0000256" key="1">
    <source>
        <dbReference type="SAM" id="MobiDB-lite"/>
    </source>
</evidence>
<feature type="region of interest" description="Disordered" evidence="1">
    <location>
        <begin position="58"/>
        <end position="85"/>
    </location>
</feature>
<dbReference type="RefSeq" id="WP_016459019.1">
    <property type="nucleotide sequence ID" value="NZ_CAMIHY010000001.1"/>
</dbReference>
<accession>A0AAF0YQS2</accession>
<dbReference type="Proteomes" id="UP000234560">
    <property type="component" value="Chromosome"/>
</dbReference>
<name>A0AAF0YQS2_9CORY</name>
<reference evidence="2" key="2">
    <citation type="submission" date="2023-10" db="EMBL/GenBank/DDBJ databases">
        <authorList>
            <person name="Choi B."/>
        </authorList>
    </citation>
    <scope>NUCLEOTIDE SEQUENCE</scope>
    <source>
        <strain evidence="2">UMB0763</strain>
    </source>
</reference>
<sequence length="85" mass="9924">MGRVLILVLIVVAIYLVWKAFGPQSWNRSQSAETPMIKGPDDDEEFLWELEKKHFKEMRARQKAEEERRREGKHGPEPTDSGETN</sequence>
<dbReference type="KEGG" id="cpyr:CYJ47_10550"/>
<dbReference type="AlphaFoldDB" id="A0AAF0YQS2"/>
<feature type="compositionally biased region" description="Basic and acidic residues" evidence="1">
    <location>
        <begin position="58"/>
        <end position="77"/>
    </location>
</feature>
<proteinExistence type="predicted"/>
<reference evidence="2" key="1">
    <citation type="submission" date="2017-12" db="EMBL/GenBank/DDBJ databases">
        <authorList>
            <person name="Thomas-White K."/>
            <person name="Wolfe A.J."/>
        </authorList>
    </citation>
    <scope>NUCLEOTIDE SEQUENCE</scope>
    <source>
        <strain evidence="2">UMB0763</strain>
    </source>
</reference>
<dbReference type="EMBL" id="CP136958">
    <property type="protein sequence ID" value="WOT01697.1"/>
    <property type="molecule type" value="Genomic_DNA"/>
</dbReference>